<name>A0A173LJI1_9ACTN</name>
<dbReference type="Gene3D" id="3.40.50.720">
    <property type="entry name" value="NAD(P)-binding Rossmann-like Domain"/>
    <property type="match status" value="1"/>
</dbReference>
<evidence type="ECO:0000259" key="1">
    <source>
        <dbReference type="SMART" id="SM00829"/>
    </source>
</evidence>
<dbReference type="KEGG" id="dtm:BJL86_1268"/>
<dbReference type="SUPFAM" id="SSF50129">
    <property type="entry name" value="GroES-like"/>
    <property type="match status" value="1"/>
</dbReference>
<feature type="domain" description="Enoyl reductase (ER)" evidence="1">
    <location>
        <begin position="18"/>
        <end position="328"/>
    </location>
</feature>
<protein>
    <submittedName>
        <fullName evidence="2">Putative quinone-oxidoreductase-like protein, chloroplastic</fullName>
    </submittedName>
</protein>
<organism evidence="2 3">
    <name type="scientific">Dietzia timorensis</name>
    <dbReference type="NCBI Taxonomy" id="499555"/>
    <lineage>
        <taxon>Bacteria</taxon>
        <taxon>Bacillati</taxon>
        <taxon>Actinomycetota</taxon>
        <taxon>Actinomycetes</taxon>
        <taxon>Mycobacteriales</taxon>
        <taxon>Dietziaceae</taxon>
        <taxon>Dietzia</taxon>
    </lineage>
</organism>
<dbReference type="PANTHER" id="PTHR44013:SF1">
    <property type="entry name" value="ZINC-TYPE ALCOHOL DEHYDROGENASE-LIKE PROTEIN C16A3.02C"/>
    <property type="match status" value="1"/>
</dbReference>
<dbReference type="SUPFAM" id="SSF51735">
    <property type="entry name" value="NAD(P)-binding Rossmann-fold domains"/>
    <property type="match status" value="1"/>
</dbReference>
<dbReference type="AlphaFoldDB" id="A0A173LJI1"/>
<dbReference type="GO" id="GO:0016491">
    <property type="term" value="F:oxidoreductase activity"/>
    <property type="evidence" value="ECO:0007669"/>
    <property type="project" value="InterPro"/>
</dbReference>
<dbReference type="InterPro" id="IPR013154">
    <property type="entry name" value="ADH-like_N"/>
</dbReference>
<dbReference type="InterPro" id="IPR052733">
    <property type="entry name" value="Chloroplast_QOR"/>
</dbReference>
<dbReference type="Proteomes" id="UP000186104">
    <property type="component" value="Chromosome"/>
</dbReference>
<dbReference type="Pfam" id="PF13602">
    <property type="entry name" value="ADH_zinc_N_2"/>
    <property type="match status" value="1"/>
</dbReference>
<dbReference type="SMART" id="SM00829">
    <property type="entry name" value="PKS_ER"/>
    <property type="match status" value="1"/>
</dbReference>
<dbReference type="Pfam" id="PF08240">
    <property type="entry name" value="ADH_N"/>
    <property type="match status" value="1"/>
</dbReference>
<dbReference type="EMBL" id="CP015961">
    <property type="protein sequence ID" value="ANI92053.1"/>
    <property type="molecule type" value="Genomic_DNA"/>
</dbReference>
<sequence>MSNSIPKTMTAWRQNAYGGPESLTRAEVPVPQPGEGEVLIKIGATSLNGADIRIMRGDPKLVRLGSGMRGPKEKIRGKDVAGTIVAVGPRVFGRSVGDRVVGELPGGGLAEFVVAYSSKLSTIPSGVDDKIAATLPLAGGTAWQALESVNTDRGASVLIIGAGGGVGTFTVNLATWAGAHVHALCSPRAIETVAALGAERVDDRTATSTESLASDDYDVIVDLGGVVPLRELRRLVRDGGDVVEVAMGGNSVVGPLGRAIGSQAMSTWSKKHLRPLLATKRPGLTKTLLDLVASGEITPHIDREVPLDSADQAIKALDDGEVVGKILVVPGS</sequence>
<evidence type="ECO:0000313" key="2">
    <source>
        <dbReference type="EMBL" id="ANI92053.1"/>
    </source>
</evidence>
<dbReference type="CDD" id="cd05289">
    <property type="entry name" value="MDR_like_2"/>
    <property type="match status" value="1"/>
</dbReference>
<keyword evidence="3" id="KW-1185">Reference proteome</keyword>
<proteinExistence type="predicted"/>
<dbReference type="InterPro" id="IPR020843">
    <property type="entry name" value="ER"/>
</dbReference>
<dbReference type="InterPro" id="IPR011032">
    <property type="entry name" value="GroES-like_sf"/>
</dbReference>
<dbReference type="PANTHER" id="PTHR44013">
    <property type="entry name" value="ZINC-TYPE ALCOHOL DEHYDROGENASE-LIKE PROTEIN C16A3.02C"/>
    <property type="match status" value="1"/>
</dbReference>
<dbReference type="InterPro" id="IPR036291">
    <property type="entry name" value="NAD(P)-bd_dom_sf"/>
</dbReference>
<dbReference type="RefSeq" id="WP_082908334.1">
    <property type="nucleotide sequence ID" value="NZ_CP015961.1"/>
</dbReference>
<accession>A0A173LJI1</accession>
<dbReference type="Gene3D" id="3.90.180.10">
    <property type="entry name" value="Medium-chain alcohol dehydrogenases, catalytic domain"/>
    <property type="match status" value="1"/>
</dbReference>
<reference evidence="2 3" key="1">
    <citation type="submission" date="2016-06" db="EMBL/GenBank/DDBJ databases">
        <title>Complete genome sequence of a saline-alkali tolerant type strain Dietzia timorensis ID05-A0528T.</title>
        <authorList>
            <person name="Wu X."/>
        </authorList>
    </citation>
    <scope>NUCLEOTIDE SEQUENCE [LARGE SCALE GENOMIC DNA]</scope>
    <source>
        <strain evidence="2 3">ID05-A0528</strain>
    </source>
</reference>
<gene>
    <name evidence="2" type="ORF">BJL86_1268</name>
</gene>
<dbReference type="STRING" id="499555.BJL86_1268"/>
<dbReference type="OrthoDB" id="5295340at2"/>
<evidence type="ECO:0000313" key="3">
    <source>
        <dbReference type="Proteomes" id="UP000186104"/>
    </source>
</evidence>